<accession>A0A8J2LSC6</accession>
<gene>
    <name evidence="2" type="ORF">AFUS01_LOCUS46455</name>
</gene>
<organism evidence="2 3">
    <name type="scientific">Allacma fusca</name>
    <dbReference type="NCBI Taxonomy" id="39272"/>
    <lineage>
        <taxon>Eukaryota</taxon>
        <taxon>Metazoa</taxon>
        <taxon>Ecdysozoa</taxon>
        <taxon>Arthropoda</taxon>
        <taxon>Hexapoda</taxon>
        <taxon>Collembola</taxon>
        <taxon>Symphypleona</taxon>
        <taxon>Sminthuridae</taxon>
        <taxon>Allacma</taxon>
    </lineage>
</organism>
<evidence type="ECO:0000256" key="1">
    <source>
        <dbReference type="SAM" id="MobiDB-lite"/>
    </source>
</evidence>
<dbReference type="OrthoDB" id="10659843at2759"/>
<dbReference type="EMBL" id="CAJVCH010571369">
    <property type="protein sequence ID" value="CAG7837325.1"/>
    <property type="molecule type" value="Genomic_DNA"/>
</dbReference>
<evidence type="ECO:0000313" key="3">
    <source>
        <dbReference type="Proteomes" id="UP000708208"/>
    </source>
</evidence>
<keyword evidence="3" id="KW-1185">Reference proteome</keyword>
<comment type="caution">
    <text evidence="2">The sequence shown here is derived from an EMBL/GenBank/DDBJ whole genome shotgun (WGS) entry which is preliminary data.</text>
</comment>
<name>A0A8J2LSC6_9HEXA</name>
<proteinExistence type="predicted"/>
<dbReference type="Proteomes" id="UP000708208">
    <property type="component" value="Unassembled WGS sequence"/>
</dbReference>
<dbReference type="AlphaFoldDB" id="A0A8J2LSC6"/>
<sequence length="347" mass="38657">MEDTDKSESCHGYSEPVVKITVSPNTPSPEPTEEDLSESDQTRQDSNPEDTTFSSEDCTVGMEQTKPDCYFPDVPTCIDFGIQDYLCRVQHETEFDLSSDTDTSYLGATPPHRFSDGEIDPIEAMPVLLDTQLNVRDDSLTSLGTDKEVFSSAFCSWKDPGVQRFLAKSVSKESLLLRFNSGQSNNYKFKALQIQERHLPRPFKRNISLPATIFKAVLAEHAMLGISPSNNNLLDTTASSDDITGVANVKVGQPRLSKIDSISNSSQNDVLSFENSQKCISSTPSTEMINQDNFGSTWNISADSEPEDGENQPFTSEVEKRSLMIRHMRRLIRQDTTGNFAPPDYHI</sequence>
<feature type="region of interest" description="Disordered" evidence="1">
    <location>
        <begin position="1"/>
        <end position="59"/>
    </location>
</feature>
<evidence type="ECO:0000313" key="2">
    <source>
        <dbReference type="EMBL" id="CAG7837325.1"/>
    </source>
</evidence>
<reference evidence="2" key="1">
    <citation type="submission" date="2021-06" db="EMBL/GenBank/DDBJ databases">
        <authorList>
            <person name="Hodson N. C."/>
            <person name="Mongue J. A."/>
            <person name="Jaron S. K."/>
        </authorList>
    </citation>
    <scope>NUCLEOTIDE SEQUENCE</scope>
</reference>
<protein>
    <submittedName>
        <fullName evidence="2">Uncharacterized protein</fullName>
    </submittedName>
</protein>